<feature type="region of interest" description="Disordered" evidence="1">
    <location>
        <begin position="132"/>
        <end position="178"/>
    </location>
</feature>
<evidence type="ECO:0000313" key="3">
    <source>
        <dbReference type="Proteomes" id="UP000830671"/>
    </source>
</evidence>
<evidence type="ECO:0000256" key="1">
    <source>
        <dbReference type="SAM" id="MobiDB-lite"/>
    </source>
</evidence>
<gene>
    <name evidence="2" type="ORF">CLUP02_09366</name>
</gene>
<accession>A0A9Q8WII4</accession>
<protein>
    <submittedName>
        <fullName evidence="2">Uncharacterized protein</fullName>
    </submittedName>
</protein>
<dbReference type="AlphaFoldDB" id="A0A9Q8WII4"/>
<dbReference type="Proteomes" id="UP000830671">
    <property type="component" value="Chromosome 4"/>
</dbReference>
<feature type="compositionally biased region" description="Low complexity" evidence="1">
    <location>
        <begin position="144"/>
        <end position="161"/>
    </location>
</feature>
<sequence>MFFNQTCSIAGLLGMVEDSGQEPSDHPFRCPCYLGSLSSADVITNSEAHPVGGCLITSIDPSTRFADSTPKWMSVVMSIKLEVEEQNISLASPDPNLPLSFDHSHTNIIQLEDQIDSDTQYTVEDILVAFAPPSVSQESHPSRRPSSTMSSSRSGRSGGSSSHHRSSKSSKKPRAVQRSIQQLIESLETHRVNTLTELCRIERVAATCENEEDALAFQGPMTAAWDYYVNSNQFLTELRGLTRSYPLCSDLLYDAHVRVRNDPNSNKSWNLAWLCLVKIQEDDLVSGYAALEATKPEMWGGREPSTDEAAQLGACFEYEWNKAVDTMLRHWSVPPTWF</sequence>
<name>A0A9Q8WII4_9PEZI</name>
<keyword evidence="3" id="KW-1185">Reference proteome</keyword>
<dbReference type="GeneID" id="73343355"/>
<dbReference type="EMBL" id="CP019476">
    <property type="protein sequence ID" value="UQC83870.1"/>
    <property type="molecule type" value="Genomic_DNA"/>
</dbReference>
<feature type="compositionally biased region" description="Basic residues" evidence="1">
    <location>
        <begin position="162"/>
        <end position="175"/>
    </location>
</feature>
<reference evidence="2" key="1">
    <citation type="journal article" date="2021" name="Mol. Plant Microbe Interact.">
        <title>Complete Genome Sequence of the Plant-Pathogenic Fungus Colletotrichum lupini.</title>
        <authorList>
            <person name="Baroncelli R."/>
            <person name="Pensec F."/>
            <person name="Da Lio D."/>
            <person name="Boufleur T."/>
            <person name="Vicente I."/>
            <person name="Sarrocco S."/>
            <person name="Picot A."/>
            <person name="Baraldi E."/>
            <person name="Sukno S."/>
            <person name="Thon M."/>
            <person name="Le Floch G."/>
        </authorList>
    </citation>
    <scope>NUCLEOTIDE SEQUENCE</scope>
    <source>
        <strain evidence="2">IMI 504893</strain>
    </source>
</reference>
<dbReference type="KEGG" id="clup:CLUP02_09366"/>
<evidence type="ECO:0000313" key="2">
    <source>
        <dbReference type="EMBL" id="UQC83870.1"/>
    </source>
</evidence>
<organism evidence="2 3">
    <name type="scientific">Colletotrichum lupini</name>
    <dbReference type="NCBI Taxonomy" id="145971"/>
    <lineage>
        <taxon>Eukaryota</taxon>
        <taxon>Fungi</taxon>
        <taxon>Dikarya</taxon>
        <taxon>Ascomycota</taxon>
        <taxon>Pezizomycotina</taxon>
        <taxon>Sordariomycetes</taxon>
        <taxon>Hypocreomycetidae</taxon>
        <taxon>Glomerellales</taxon>
        <taxon>Glomerellaceae</taxon>
        <taxon>Colletotrichum</taxon>
        <taxon>Colletotrichum acutatum species complex</taxon>
    </lineage>
</organism>
<dbReference type="RefSeq" id="XP_049145489.1">
    <property type="nucleotide sequence ID" value="XM_049288345.1"/>
</dbReference>
<proteinExistence type="predicted"/>